<evidence type="ECO:0008006" key="3">
    <source>
        <dbReference type="Google" id="ProtNLM"/>
    </source>
</evidence>
<dbReference type="InterPro" id="IPR008767">
    <property type="entry name" value="Phage_SPP1_head-tail_adaptor"/>
</dbReference>
<reference evidence="1" key="1">
    <citation type="submission" date="2023-03" db="EMBL/GenBank/DDBJ databases">
        <title>Draft genome sequence of a Mycolicibacterium mageritense strain H4_3_1 isolated from a hybrid biological-inorganic system reactor.</title>
        <authorList>
            <person name="Feng X."/>
            <person name="Kazama D."/>
            <person name="Sato K."/>
            <person name="Kobayashi H."/>
        </authorList>
    </citation>
    <scope>NUCLEOTIDE SEQUENCE</scope>
    <source>
        <strain evidence="1">H4_3_1</strain>
    </source>
</reference>
<gene>
    <name evidence="1" type="ORF">hbim_01455</name>
</gene>
<dbReference type="AlphaFoldDB" id="A0AAI8TSC1"/>
<dbReference type="Proteomes" id="UP001241092">
    <property type="component" value="Chromosome"/>
</dbReference>
<organism evidence="1 2">
    <name type="scientific">Mycolicibacterium mageritense</name>
    <name type="common">Mycobacterium mageritense</name>
    <dbReference type="NCBI Taxonomy" id="53462"/>
    <lineage>
        <taxon>Bacteria</taxon>
        <taxon>Bacillati</taxon>
        <taxon>Actinomycetota</taxon>
        <taxon>Actinomycetes</taxon>
        <taxon>Mycobacteriales</taxon>
        <taxon>Mycobacteriaceae</taxon>
        <taxon>Mycolicibacterium</taxon>
    </lineage>
</organism>
<dbReference type="RefSeq" id="WP_286214033.1">
    <property type="nucleotide sequence ID" value="NZ_AP027452.1"/>
</dbReference>
<proteinExistence type="predicted"/>
<evidence type="ECO:0000313" key="2">
    <source>
        <dbReference type="Proteomes" id="UP001241092"/>
    </source>
</evidence>
<evidence type="ECO:0000313" key="1">
    <source>
        <dbReference type="EMBL" id="BDY27531.1"/>
    </source>
</evidence>
<accession>A0AAI8TSC1</accession>
<dbReference type="EMBL" id="AP027452">
    <property type="protein sequence ID" value="BDY27531.1"/>
    <property type="molecule type" value="Genomic_DNA"/>
</dbReference>
<name>A0AAI8TSC1_MYCME</name>
<sequence>MSLLDRGRETVTVYPEETTTDRDGNTITRPSATGITLRASVQPISSTEAQAAGDQTEQRYRLRLVGYAGVLGAGSEVEWNGKRWVLDGDAQVFNGSARTAHTVYVIKRF</sequence>
<protein>
    <recommendedName>
        <fullName evidence="3">Head-to-tail stopper</fullName>
    </recommendedName>
</protein>
<dbReference type="Pfam" id="PF05521">
    <property type="entry name" value="Phage_HCP"/>
    <property type="match status" value="1"/>
</dbReference>